<comment type="catalytic activity">
    <reaction evidence="5">
        <text>N,N-dimethyl-1,4-phenylenediamine + anthranilate + 2 NAD(+) = 2-(4-dimethylaminophenyl)diazenylbenzoate + 2 NADH + 2 H(+)</text>
        <dbReference type="Rhea" id="RHEA:55872"/>
        <dbReference type="ChEBI" id="CHEBI:15378"/>
        <dbReference type="ChEBI" id="CHEBI:15783"/>
        <dbReference type="ChEBI" id="CHEBI:16567"/>
        <dbReference type="ChEBI" id="CHEBI:57540"/>
        <dbReference type="ChEBI" id="CHEBI:57945"/>
        <dbReference type="ChEBI" id="CHEBI:71579"/>
        <dbReference type="EC" id="1.7.1.17"/>
    </reaction>
    <physiologicalReaction direction="right-to-left" evidence="5">
        <dbReference type="Rhea" id="RHEA:55874"/>
    </physiologicalReaction>
</comment>
<dbReference type="Pfam" id="PF02525">
    <property type="entry name" value="Flavodoxin_2"/>
    <property type="match status" value="1"/>
</dbReference>
<evidence type="ECO:0000256" key="2">
    <source>
        <dbReference type="ARBA" id="ARBA00022643"/>
    </source>
</evidence>
<keyword evidence="11" id="KW-1185">Reference proteome</keyword>
<evidence type="ECO:0000313" key="10">
    <source>
        <dbReference type="Proteomes" id="UP000255108"/>
    </source>
</evidence>
<organism evidence="8 10">
    <name type="scientific">Iodobacter fluviatilis</name>
    <dbReference type="NCBI Taxonomy" id="537"/>
    <lineage>
        <taxon>Bacteria</taxon>
        <taxon>Pseudomonadati</taxon>
        <taxon>Pseudomonadota</taxon>
        <taxon>Betaproteobacteria</taxon>
        <taxon>Neisseriales</taxon>
        <taxon>Chitinibacteraceae</taxon>
        <taxon>Iodobacter</taxon>
    </lineage>
</organism>
<dbReference type="Gene3D" id="3.40.50.360">
    <property type="match status" value="1"/>
</dbReference>
<dbReference type="EMBL" id="SMBT01000001">
    <property type="protein sequence ID" value="TCU89994.1"/>
    <property type="molecule type" value="Genomic_DNA"/>
</dbReference>
<evidence type="ECO:0000256" key="5">
    <source>
        <dbReference type="ARBA" id="ARBA00048542"/>
    </source>
</evidence>
<dbReference type="AlphaFoldDB" id="A0A377Q587"/>
<evidence type="ECO:0000256" key="6">
    <source>
        <dbReference type="HAMAP-Rule" id="MF_01216"/>
    </source>
</evidence>
<evidence type="ECO:0000313" key="8">
    <source>
        <dbReference type="EMBL" id="STQ89021.1"/>
    </source>
</evidence>
<dbReference type="EC" id="1.7.1.17" evidence="6"/>
<dbReference type="GO" id="GO:0016652">
    <property type="term" value="F:oxidoreductase activity, acting on NAD(P)H as acceptor"/>
    <property type="evidence" value="ECO:0007669"/>
    <property type="project" value="UniProtKB-UniRule"/>
</dbReference>
<accession>A0A377Q587</accession>
<protein>
    <recommendedName>
        <fullName evidence="6">FMN dependent NADH:quinone oxidoreductase</fullName>
        <ecNumber evidence="6">1.6.5.-</ecNumber>
    </recommendedName>
    <alternativeName>
        <fullName evidence="6">Azo-dye reductase</fullName>
    </alternativeName>
    <alternativeName>
        <fullName evidence="6">FMN-dependent NADH-azo compound oxidoreductase</fullName>
    </alternativeName>
    <alternativeName>
        <fullName evidence="6">FMN-dependent NADH-azoreductase</fullName>
        <ecNumber evidence="6">1.7.1.17</ecNumber>
    </alternativeName>
</protein>
<dbReference type="EMBL" id="UGHR01000001">
    <property type="protein sequence ID" value="STQ89021.1"/>
    <property type="molecule type" value="Genomic_DNA"/>
</dbReference>
<dbReference type="GO" id="GO:0016655">
    <property type="term" value="F:oxidoreductase activity, acting on NAD(P)H, quinone or similar compound as acceptor"/>
    <property type="evidence" value="ECO:0007669"/>
    <property type="project" value="InterPro"/>
</dbReference>
<dbReference type="PANTHER" id="PTHR43741:SF2">
    <property type="entry name" value="FMN-DEPENDENT NADH:QUINONE OXIDOREDUCTASE"/>
    <property type="match status" value="1"/>
</dbReference>
<feature type="domain" description="Flavodoxin-like fold" evidence="7">
    <location>
        <begin position="1"/>
        <end position="195"/>
    </location>
</feature>
<comment type="function">
    <text evidence="6">Quinone reductase that provides resistance to thiol-specific stress caused by electrophilic quinones.</text>
</comment>
<dbReference type="InterPro" id="IPR050104">
    <property type="entry name" value="FMN-dep_NADH:Q_OxRdtase_AzoR1"/>
</dbReference>
<evidence type="ECO:0000256" key="4">
    <source>
        <dbReference type="ARBA" id="ARBA00023027"/>
    </source>
</evidence>
<reference evidence="8 10" key="1">
    <citation type="submission" date="2018-06" db="EMBL/GenBank/DDBJ databases">
        <authorList>
            <consortium name="Pathogen Informatics"/>
            <person name="Doyle S."/>
        </authorList>
    </citation>
    <scope>NUCLEOTIDE SEQUENCE [LARGE SCALE GENOMIC DNA]</scope>
    <source>
        <strain evidence="8 10">NCTC11159</strain>
    </source>
</reference>
<evidence type="ECO:0000259" key="7">
    <source>
        <dbReference type="Pfam" id="PF02525"/>
    </source>
</evidence>
<evidence type="ECO:0000256" key="1">
    <source>
        <dbReference type="ARBA" id="ARBA00022630"/>
    </source>
</evidence>
<dbReference type="OrthoDB" id="9787136at2"/>
<feature type="binding site" evidence="6">
    <location>
        <position position="9"/>
    </location>
    <ligand>
        <name>FMN</name>
        <dbReference type="ChEBI" id="CHEBI:58210"/>
    </ligand>
</feature>
<dbReference type="RefSeq" id="WP_115225520.1">
    <property type="nucleotide sequence ID" value="NZ_CAWOLO010000001.1"/>
</dbReference>
<reference evidence="9 11" key="2">
    <citation type="submission" date="2019-03" db="EMBL/GenBank/DDBJ databases">
        <title>Genomic Encyclopedia of Type Strains, Phase IV (KMG-IV): sequencing the most valuable type-strain genomes for metagenomic binning, comparative biology and taxonomic classification.</title>
        <authorList>
            <person name="Goeker M."/>
        </authorList>
    </citation>
    <scope>NUCLEOTIDE SEQUENCE [LARGE SCALE GENOMIC DNA]</scope>
    <source>
        <strain evidence="9 11">DSM 3764</strain>
    </source>
</reference>
<keyword evidence="2 6" id="KW-0288">FMN</keyword>
<dbReference type="SUPFAM" id="SSF52218">
    <property type="entry name" value="Flavoproteins"/>
    <property type="match status" value="1"/>
</dbReference>
<name>A0A377Q587_9NEIS</name>
<dbReference type="Proteomes" id="UP000255108">
    <property type="component" value="Unassembled WGS sequence"/>
</dbReference>
<evidence type="ECO:0000313" key="9">
    <source>
        <dbReference type="EMBL" id="TCU89994.1"/>
    </source>
</evidence>
<dbReference type="InterPro" id="IPR029039">
    <property type="entry name" value="Flavoprotein-like_sf"/>
</dbReference>
<keyword evidence="3 6" id="KW-0560">Oxidoreductase</keyword>
<comment type="subunit">
    <text evidence="6">Homodimer.</text>
</comment>
<dbReference type="InterPro" id="IPR003680">
    <property type="entry name" value="Flavodoxin_fold"/>
</dbReference>
<dbReference type="HAMAP" id="MF_01216">
    <property type="entry name" value="Azoreductase_type1"/>
    <property type="match status" value="1"/>
</dbReference>
<keyword evidence="1 6" id="KW-0285">Flavoprotein</keyword>
<evidence type="ECO:0000256" key="3">
    <source>
        <dbReference type="ARBA" id="ARBA00023002"/>
    </source>
</evidence>
<comment type="cofactor">
    <cofactor evidence="6">
        <name>FMN</name>
        <dbReference type="ChEBI" id="CHEBI:58210"/>
    </cofactor>
    <text evidence="6">Binds 1 FMN per subunit.</text>
</comment>
<dbReference type="Proteomes" id="UP000295794">
    <property type="component" value="Unassembled WGS sequence"/>
</dbReference>
<dbReference type="GO" id="GO:0010181">
    <property type="term" value="F:FMN binding"/>
    <property type="evidence" value="ECO:0007669"/>
    <property type="project" value="UniProtKB-UniRule"/>
</dbReference>
<sequence length="199" mass="20896">MNILQINSSARSNGAFSTQLANVLAEKLLAGNAGSKLVLRDLATNPHPVLDEATLGALMTAAEARSTEQAASVAKNDALIAEVQAADTLIIAAPMYNFGITAQLKNWIDAIARAGVTFKYGANGPEGLLTGKQVYVVLTRGGVHRGTAGDTIADYMRTVLGFLGMKDVEFIYAEGLNMGDEMQSKGISQAHSEIELAVA</sequence>
<gene>
    <name evidence="6 8" type="primary">azoR</name>
    <name evidence="9" type="ORF">EV682_10113</name>
    <name evidence="8" type="ORF">NCTC11159_00032</name>
</gene>
<dbReference type="PANTHER" id="PTHR43741">
    <property type="entry name" value="FMN-DEPENDENT NADH-AZOREDUCTASE 1"/>
    <property type="match status" value="1"/>
</dbReference>
<proteinExistence type="inferred from homology"/>
<comment type="similarity">
    <text evidence="6">Belongs to the azoreductase type 1 family.</text>
</comment>
<keyword evidence="4 6" id="KW-0520">NAD</keyword>
<feature type="binding site" evidence="6">
    <location>
        <begin position="95"/>
        <end position="98"/>
    </location>
    <ligand>
        <name>FMN</name>
        <dbReference type="ChEBI" id="CHEBI:58210"/>
    </ligand>
</feature>
<evidence type="ECO:0000313" key="11">
    <source>
        <dbReference type="Proteomes" id="UP000295794"/>
    </source>
</evidence>
<comment type="caution">
    <text evidence="6">Lacks conserved residue(s) required for the propagation of feature annotation.</text>
</comment>
<dbReference type="GO" id="GO:0009055">
    <property type="term" value="F:electron transfer activity"/>
    <property type="evidence" value="ECO:0007669"/>
    <property type="project" value="UniProtKB-UniRule"/>
</dbReference>
<dbReference type="EC" id="1.6.5.-" evidence="6"/>
<dbReference type="InterPro" id="IPR023048">
    <property type="entry name" value="NADH:quinone_OxRdtase_FMN_depd"/>
</dbReference>
<comment type="function">
    <text evidence="6">Also exhibits azoreductase activity. Catalyzes the reductive cleavage of the azo bond in aromatic azo compounds to the corresponding amines.</text>
</comment>
<feature type="binding site" evidence="6">
    <location>
        <begin position="139"/>
        <end position="142"/>
    </location>
    <ligand>
        <name>FMN</name>
        <dbReference type="ChEBI" id="CHEBI:58210"/>
    </ligand>
</feature>
<comment type="catalytic activity">
    <reaction evidence="6">
        <text>2 a quinone + NADH + H(+) = 2 a 1,4-benzosemiquinone + NAD(+)</text>
        <dbReference type="Rhea" id="RHEA:65952"/>
        <dbReference type="ChEBI" id="CHEBI:15378"/>
        <dbReference type="ChEBI" id="CHEBI:57540"/>
        <dbReference type="ChEBI" id="CHEBI:57945"/>
        <dbReference type="ChEBI" id="CHEBI:132124"/>
        <dbReference type="ChEBI" id="CHEBI:134225"/>
    </reaction>
</comment>